<dbReference type="EMBL" id="JARTIK010000001">
    <property type="protein sequence ID" value="MED4676800.1"/>
    <property type="molecule type" value="Genomic_DNA"/>
</dbReference>
<feature type="transmembrane region" description="Helical" evidence="1">
    <location>
        <begin position="70"/>
        <end position="88"/>
    </location>
</feature>
<keyword evidence="1" id="KW-0472">Membrane</keyword>
<keyword evidence="1" id="KW-0812">Transmembrane</keyword>
<protein>
    <submittedName>
        <fullName evidence="2">Uncharacterized protein</fullName>
    </submittedName>
</protein>
<feature type="transmembrane region" description="Helical" evidence="1">
    <location>
        <begin position="37"/>
        <end position="58"/>
    </location>
</feature>
<comment type="caution">
    <text evidence="2">The sequence shown here is derived from an EMBL/GenBank/DDBJ whole genome shotgun (WGS) entry which is preliminary data.</text>
</comment>
<feature type="transmembrane region" description="Helical" evidence="1">
    <location>
        <begin position="184"/>
        <end position="209"/>
    </location>
</feature>
<sequence>MDILLFWSFLIIVYYLYIIIYEAGFRISLNKEKTDDFINIILLFLIVSVIVFVFVKTIMLSSRLIDDREVAIIALGIALLTFANEREFTNKNLNNFYNKIIRSFIAVLVVSLIFFVVYVGQEKEQQTNKTREIKCSSLNNKELKISLENNADSFDILCSDSEKILINKDEKYIQVVSKKQDLSLYVILENIVIFMGIFITCVTAMIDIFSKRKF</sequence>
<proteinExistence type="predicted"/>
<feature type="transmembrane region" description="Helical" evidence="1">
    <location>
        <begin position="100"/>
        <end position="120"/>
    </location>
</feature>
<accession>A0ABU6P667</accession>
<organism evidence="2 3">
    <name type="scientific">Bacillus nitratireducens</name>
    <dbReference type="NCBI Taxonomy" id="2026193"/>
    <lineage>
        <taxon>Bacteria</taxon>
        <taxon>Bacillati</taxon>
        <taxon>Bacillota</taxon>
        <taxon>Bacilli</taxon>
        <taxon>Bacillales</taxon>
        <taxon>Bacillaceae</taxon>
        <taxon>Bacillus</taxon>
        <taxon>Bacillus cereus group</taxon>
    </lineage>
</organism>
<keyword evidence="1" id="KW-1133">Transmembrane helix</keyword>
<name>A0ABU6P667_9BACI</name>
<dbReference type="RefSeq" id="WP_328070963.1">
    <property type="nucleotide sequence ID" value="NZ_JARTIK010000001.1"/>
</dbReference>
<keyword evidence="3" id="KW-1185">Reference proteome</keyword>
<evidence type="ECO:0000256" key="1">
    <source>
        <dbReference type="SAM" id="Phobius"/>
    </source>
</evidence>
<evidence type="ECO:0000313" key="2">
    <source>
        <dbReference type="EMBL" id="MED4676800.1"/>
    </source>
</evidence>
<gene>
    <name evidence="2" type="ORF">P9485_02850</name>
</gene>
<evidence type="ECO:0000313" key="3">
    <source>
        <dbReference type="Proteomes" id="UP001336122"/>
    </source>
</evidence>
<feature type="transmembrane region" description="Helical" evidence="1">
    <location>
        <begin position="6"/>
        <end position="25"/>
    </location>
</feature>
<reference evidence="2 3" key="1">
    <citation type="submission" date="2023-03" db="EMBL/GenBank/DDBJ databases">
        <title>Bacillus Genome Sequencing.</title>
        <authorList>
            <person name="Dunlap C."/>
        </authorList>
    </citation>
    <scope>NUCLEOTIDE SEQUENCE [LARGE SCALE GENOMIC DNA]</scope>
    <source>
        <strain evidence="2 3">NRS-319</strain>
    </source>
</reference>
<dbReference type="Proteomes" id="UP001336122">
    <property type="component" value="Unassembled WGS sequence"/>
</dbReference>